<keyword evidence="4" id="KW-0812">Transmembrane</keyword>
<evidence type="ECO:0000256" key="2">
    <source>
        <dbReference type="ARBA" id="ARBA00009063"/>
    </source>
</evidence>
<dbReference type="InterPro" id="IPR010989">
    <property type="entry name" value="SNARE"/>
</dbReference>
<sequence length="275" mass="30998">MSRDRLAAFRSQQQQRSSPTNQPTTLNTDNYELRNVNAGNDEMTAFYSNLQVIQNDLDAYRDYVSRISELHSRSMNVTDSEGIEQDRIQLNDLLNKSRTLSNDIKKKIEGLQKEKHTGTEGRIRAQQLLAEIKPDATPEEIKTVVEESGGEQIFADALQSTTRYGVARVAYQEVQERQADIKKIEYTLGELAQLFNDMSILIDQQNEVVDEIEQRAGTVAIDSEQGLKQTERAVKSARSARRKRWICFFLTLIILAVLGIALGIGLGVGIPKHNS</sequence>
<dbReference type="GO" id="GO:0048278">
    <property type="term" value="P:vesicle docking"/>
    <property type="evidence" value="ECO:0007669"/>
    <property type="project" value="TreeGrafter"/>
</dbReference>
<comment type="similarity">
    <text evidence="2">Belongs to the syntaxin family.</text>
</comment>
<dbReference type="SUPFAM" id="SSF47661">
    <property type="entry name" value="t-snare proteins"/>
    <property type="match status" value="1"/>
</dbReference>
<evidence type="ECO:0000259" key="5">
    <source>
        <dbReference type="PROSITE" id="PS50192"/>
    </source>
</evidence>
<keyword evidence="4" id="KW-1133">Transmembrane helix</keyword>
<dbReference type="GO" id="GO:0006886">
    <property type="term" value="P:intracellular protein transport"/>
    <property type="evidence" value="ECO:0007669"/>
    <property type="project" value="TreeGrafter"/>
</dbReference>
<dbReference type="InterPro" id="IPR000727">
    <property type="entry name" value="T_SNARE_dom"/>
</dbReference>
<dbReference type="GO" id="GO:0000149">
    <property type="term" value="F:SNARE binding"/>
    <property type="evidence" value="ECO:0007669"/>
    <property type="project" value="TreeGrafter"/>
</dbReference>
<keyword evidence="4" id="KW-0472">Membrane</keyword>
<evidence type="ECO:0000256" key="4">
    <source>
        <dbReference type="SAM" id="Phobius"/>
    </source>
</evidence>
<dbReference type="PROSITE" id="PS50192">
    <property type="entry name" value="T_SNARE"/>
    <property type="match status" value="1"/>
</dbReference>
<proteinExistence type="inferred from homology"/>
<evidence type="ECO:0000313" key="7">
    <source>
        <dbReference type="Proteomes" id="UP001050691"/>
    </source>
</evidence>
<dbReference type="EMBL" id="BPWL01000007">
    <property type="protein sequence ID" value="GJJ12071.1"/>
    <property type="molecule type" value="Genomic_DNA"/>
</dbReference>
<protein>
    <recommendedName>
        <fullName evidence="5">t-SNARE coiled-coil homology domain-containing protein</fullName>
    </recommendedName>
</protein>
<accession>A0AAV5AGH9</accession>
<keyword evidence="7" id="KW-1185">Reference proteome</keyword>
<feature type="compositionally biased region" description="Low complexity" evidence="3">
    <location>
        <begin position="10"/>
        <end position="25"/>
    </location>
</feature>
<dbReference type="InterPro" id="IPR045242">
    <property type="entry name" value="Syntaxin"/>
</dbReference>
<dbReference type="PANTHER" id="PTHR19957:SF307">
    <property type="entry name" value="PROTEIN SSO1-RELATED"/>
    <property type="match status" value="1"/>
</dbReference>
<dbReference type="GO" id="GO:0005484">
    <property type="term" value="F:SNAP receptor activity"/>
    <property type="evidence" value="ECO:0007669"/>
    <property type="project" value="TreeGrafter"/>
</dbReference>
<dbReference type="GO" id="GO:0012505">
    <property type="term" value="C:endomembrane system"/>
    <property type="evidence" value="ECO:0007669"/>
    <property type="project" value="TreeGrafter"/>
</dbReference>
<dbReference type="Pfam" id="PF05739">
    <property type="entry name" value="SNARE"/>
    <property type="match status" value="1"/>
</dbReference>
<feature type="region of interest" description="Disordered" evidence="3">
    <location>
        <begin position="1"/>
        <end position="30"/>
    </location>
</feature>
<dbReference type="Gene3D" id="1.20.5.110">
    <property type="match status" value="1"/>
</dbReference>
<dbReference type="PANTHER" id="PTHR19957">
    <property type="entry name" value="SYNTAXIN"/>
    <property type="match status" value="1"/>
</dbReference>
<name>A0AAV5AGH9_9AGAM</name>
<evidence type="ECO:0000256" key="3">
    <source>
        <dbReference type="SAM" id="MobiDB-lite"/>
    </source>
</evidence>
<dbReference type="Gene3D" id="1.20.58.70">
    <property type="match status" value="1"/>
</dbReference>
<dbReference type="GO" id="GO:0006887">
    <property type="term" value="P:exocytosis"/>
    <property type="evidence" value="ECO:0007669"/>
    <property type="project" value="TreeGrafter"/>
</dbReference>
<dbReference type="GO" id="GO:0006906">
    <property type="term" value="P:vesicle fusion"/>
    <property type="evidence" value="ECO:0007669"/>
    <property type="project" value="TreeGrafter"/>
</dbReference>
<organism evidence="6 7">
    <name type="scientific">Clathrus columnatus</name>
    <dbReference type="NCBI Taxonomy" id="1419009"/>
    <lineage>
        <taxon>Eukaryota</taxon>
        <taxon>Fungi</taxon>
        <taxon>Dikarya</taxon>
        <taxon>Basidiomycota</taxon>
        <taxon>Agaricomycotina</taxon>
        <taxon>Agaricomycetes</taxon>
        <taxon>Phallomycetidae</taxon>
        <taxon>Phallales</taxon>
        <taxon>Clathraceae</taxon>
        <taxon>Clathrus</taxon>
    </lineage>
</organism>
<evidence type="ECO:0000313" key="6">
    <source>
        <dbReference type="EMBL" id="GJJ12071.1"/>
    </source>
</evidence>
<gene>
    <name evidence="6" type="ORF">Clacol_006312</name>
</gene>
<dbReference type="CDD" id="cd15849">
    <property type="entry name" value="SNARE_Sso1"/>
    <property type="match status" value="1"/>
</dbReference>
<comment type="subcellular location">
    <subcellularLocation>
        <location evidence="1">Membrane</location>
        <topology evidence="1">Single-pass type IV membrane protein</topology>
    </subcellularLocation>
</comment>
<feature type="transmembrane region" description="Helical" evidence="4">
    <location>
        <begin position="245"/>
        <end position="270"/>
    </location>
</feature>
<evidence type="ECO:0000256" key="1">
    <source>
        <dbReference type="ARBA" id="ARBA00004211"/>
    </source>
</evidence>
<reference evidence="6" key="1">
    <citation type="submission" date="2021-10" db="EMBL/GenBank/DDBJ databases">
        <title>De novo Genome Assembly of Clathrus columnatus (Basidiomycota, Fungi) Using Illumina and Nanopore Sequence Data.</title>
        <authorList>
            <person name="Ogiso-Tanaka E."/>
            <person name="Itagaki H."/>
            <person name="Hosoya T."/>
            <person name="Hosaka K."/>
        </authorList>
    </citation>
    <scope>NUCLEOTIDE SEQUENCE</scope>
    <source>
        <strain evidence="6">MO-923</strain>
    </source>
</reference>
<dbReference type="SMART" id="SM00397">
    <property type="entry name" value="t_SNARE"/>
    <property type="match status" value="1"/>
</dbReference>
<comment type="caution">
    <text evidence="6">The sequence shown here is derived from an EMBL/GenBank/DDBJ whole genome shotgun (WGS) entry which is preliminary data.</text>
</comment>
<dbReference type="GO" id="GO:0005886">
    <property type="term" value="C:plasma membrane"/>
    <property type="evidence" value="ECO:0007669"/>
    <property type="project" value="TreeGrafter"/>
</dbReference>
<dbReference type="Proteomes" id="UP001050691">
    <property type="component" value="Unassembled WGS sequence"/>
</dbReference>
<feature type="domain" description="T-SNARE coiled-coil homology" evidence="5">
    <location>
        <begin position="171"/>
        <end position="233"/>
    </location>
</feature>
<dbReference type="AlphaFoldDB" id="A0AAV5AGH9"/>
<dbReference type="GO" id="GO:0031201">
    <property type="term" value="C:SNARE complex"/>
    <property type="evidence" value="ECO:0007669"/>
    <property type="project" value="TreeGrafter"/>
</dbReference>